<keyword evidence="6 8" id="KW-0496">Mitochondrion</keyword>
<dbReference type="PROSITE" id="PS01234">
    <property type="entry name" value="GATB"/>
    <property type="match status" value="1"/>
</dbReference>
<dbReference type="HAMAP" id="MF_00121">
    <property type="entry name" value="GatB"/>
    <property type="match status" value="1"/>
</dbReference>
<comment type="catalytic activity">
    <reaction evidence="7 8">
        <text>L-glutamyl-tRNA(Gln) + L-glutamine + ATP + H2O = L-glutaminyl-tRNA(Gln) + L-glutamate + ADP + phosphate + H(+)</text>
        <dbReference type="Rhea" id="RHEA:17521"/>
        <dbReference type="Rhea" id="RHEA-COMP:9681"/>
        <dbReference type="Rhea" id="RHEA-COMP:9684"/>
        <dbReference type="ChEBI" id="CHEBI:15377"/>
        <dbReference type="ChEBI" id="CHEBI:15378"/>
        <dbReference type="ChEBI" id="CHEBI:29985"/>
        <dbReference type="ChEBI" id="CHEBI:30616"/>
        <dbReference type="ChEBI" id="CHEBI:43474"/>
        <dbReference type="ChEBI" id="CHEBI:58359"/>
        <dbReference type="ChEBI" id="CHEBI:78520"/>
        <dbReference type="ChEBI" id="CHEBI:78521"/>
        <dbReference type="ChEBI" id="CHEBI:456216"/>
    </reaction>
</comment>
<evidence type="ECO:0000256" key="7">
    <source>
        <dbReference type="ARBA" id="ARBA00047913"/>
    </source>
</evidence>
<dbReference type="PANTHER" id="PTHR11659">
    <property type="entry name" value="GLUTAMYL-TRNA GLN AMIDOTRANSFERASE SUBUNIT B MITOCHONDRIAL AND PROKARYOTIC PET112-RELATED"/>
    <property type="match status" value="1"/>
</dbReference>
<dbReference type="InterPro" id="IPR006075">
    <property type="entry name" value="Asn/Gln-tRNA_Trfase_suB/E_cat"/>
</dbReference>
<evidence type="ECO:0000313" key="11">
    <source>
        <dbReference type="Proteomes" id="UP000094565"/>
    </source>
</evidence>
<accession>A0A1B2JHU1</accession>
<evidence type="ECO:0000256" key="6">
    <source>
        <dbReference type="ARBA" id="ARBA00023128"/>
    </source>
</evidence>
<dbReference type="Proteomes" id="UP000094565">
    <property type="component" value="Chromosome 4"/>
</dbReference>
<comment type="function">
    <text evidence="8">Allows the formation of correctly charged Gln-tRNA(Gln) through the transamidation of misacylated Glu-tRNA(Gln) in the mitochondria. The reaction takes place in the presence of glutamine and ATP through an activated gamma-phospho-Glu-tRNA(Gln).</text>
</comment>
<dbReference type="InterPro" id="IPR023168">
    <property type="entry name" value="GatB_Yqey_C_2"/>
</dbReference>
<evidence type="ECO:0000256" key="8">
    <source>
        <dbReference type="HAMAP-Rule" id="MF_03147"/>
    </source>
</evidence>
<evidence type="ECO:0000313" key="10">
    <source>
        <dbReference type="EMBL" id="ANZ77425.1"/>
    </source>
</evidence>
<protein>
    <recommendedName>
        <fullName evidence="8">Glutamyl-tRNA(Gln) amidotransferase subunit B, mitochondrial</fullName>
        <shortName evidence="8">Glu-AdT subunit B</shortName>
        <ecNumber evidence="8">6.3.5.-</ecNumber>
    </recommendedName>
</protein>
<dbReference type="GO" id="GO:0050567">
    <property type="term" value="F:glutaminyl-tRNA synthase (glutamine-hydrolyzing) activity"/>
    <property type="evidence" value="ECO:0007669"/>
    <property type="project" value="UniProtKB-UniRule"/>
</dbReference>
<dbReference type="Pfam" id="PF02637">
    <property type="entry name" value="GatB_Yqey"/>
    <property type="match status" value="1"/>
</dbReference>
<keyword evidence="11" id="KW-1185">Reference proteome</keyword>
<name>A0A1B2JHU1_PICPA</name>
<dbReference type="InterPro" id="IPR017958">
    <property type="entry name" value="Gln-tRNA_amidoTrfase_suB_CS"/>
</dbReference>
<dbReference type="Gene3D" id="1.10.10.410">
    <property type="match status" value="1"/>
</dbReference>
<evidence type="ECO:0000256" key="4">
    <source>
        <dbReference type="ARBA" id="ARBA00022840"/>
    </source>
</evidence>
<comment type="similarity">
    <text evidence="1 8">Belongs to the GatB/GatE family. GatB subfamily.</text>
</comment>
<dbReference type="AlphaFoldDB" id="A0A1B2JHU1"/>
<dbReference type="PANTHER" id="PTHR11659:SF0">
    <property type="entry name" value="GLUTAMYL-TRNA(GLN) AMIDOTRANSFERASE SUBUNIT B, MITOCHONDRIAL"/>
    <property type="match status" value="1"/>
</dbReference>
<dbReference type="EC" id="6.3.5.-" evidence="8"/>
<comment type="subunit">
    <text evidence="8">Subunit of the heterotrimeric GatFAB amidotransferase (AdT) complex, composed of A, B and F subunits.</text>
</comment>
<dbReference type="SUPFAM" id="SSF55931">
    <property type="entry name" value="Glutamine synthetase/guanido kinase"/>
    <property type="match status" value="1"/>
</dbReference>
<evidence type="ECO:0000259" key="9">
    <source>
        <dbReference type="SMART" id="SM00845"/>
    </source>
</evidence>
<dbReference type="InterPro" id="IPR003789">
    <property type="entry name" value="Asn/Gln_tRNA_amidoTrase-B-like"/>
</dbReference>
<reference evidence="10 11" key="1">
    <citation type="submission" date="2016-02" db="EMBL/GenBank/DDBJ databases">
        <title>Comparative genomic and transcriptomic foundation for Pichia pastoris.</title>
        <authorList>
            <person name="Love K.R."/>
            <person name="Shah K.A."/>
            <person name="Whittaker C.A."/>
            <person name="Wu J."/>
            <person name="Bartlett M.C."/>
            <person name="Ma D."/>
            <person name="Leeson R.L."/>
            <person name="Priest M."/>
            <person name="Young S.K."/>
            <person name="Love J.C."/>
        </authorList>
    </citation>
    <scope>NUCLEOTIDE SEQUENCE [LARGE SCALE GENOMIC DNA]</scope>
    <source>
        <strain evidence="10 11">ATCC 28485</strain>
    </source>
</reference>
<dbReference type="SUPFAM" id="SSF89095">
    <property type="entry name" value="GatB/YqeY motif"/>
    <property type="match status" value="1"/>
</dbReference>
<evidence type="ECO:0000256" key="3">
    <source>
        <dbReference type="ARBA" id="ARBA00022741"/>
    </source>
</evidence>
<keyword evidence="4 8" id="KW-0067">ATP-binding</keyword>
<dbReference type="GO" id="GO:0070681">
    <property type="term" value="P:glutaminyl-tRNAGln biosynthesis via transamidation"/>
    <property type="evidence" value="ECO:0007669"/>
    <property type="project" value="UniProtKB-UniRule"/>
</dbReference>
<organism evidence="10 11">
    <name type="scientific">Komagataella pastoris</name>
    <name type="common">Yeast</name>
    <name type="synonym">Pichia pastoris</name>
    <dbReference type="NCBI Taxonomy" id="4922"/>
    <lineage>
        <taxon>Eukaryota</taxon>
        <taxon>Fungi</taxon>
        <taxon>Dikarya</taxon>
        <taxon>Ascomycota</taxon>
        <taxon>Saccharomycotina</taxon>
        <taxon>Pichiomycetes</taxon>
        <taxon>Pichiales</taxon>
        <taxon>Pichiaceae</taxon>
        <taxon>Komagataella</taxon>
    </lineage>
</organism>
<keyword evidence="5 8" id="KW-0648">Protein biosynthesis</keyword>
<dbReference type="NCBIfam" id="NF004012">
    <property type="entry name" value="PRK05477.1-2"/>
    <property type="match status" value="1"/>
</dbReference>
<dbReference type="EMBL" id="CP014587">
    <property type="protein sequence ID" value="ANZ77425.1"/>
    <property type="molecule type" value="Genomic_DNA"/>
</dbReference>
<dbReference type="InterPro" id="IPR018027">
    <property type="entry name" value="Asn/Gln_amidotransferase"/>
</dbReference>
<dbReference type="OrthoDB" id="1722066at2759"/>
<proteinExistence type="inferred from homology"/>
<sequence>MLRKLVCGLEIHTQLKTGQKLFSLSSTEASKPNTNISFFDIGLPGSQPTLNQSCLLTALKACVSLNSNINPISSFDRKHYFYPDQPNGYQITQYYRPLSSGGFLKLSKRFDEIDEEEKLVRIHHIQIEQDTGKSLYKDLSDKSLVDYNRSNMPLIEVVTEPDMNSVKQVKAFLRKYLQLMKAIDVSTGQLEAGAMRVDVNVSVDDGERVEIKNMTSTAAIVNAIRYEFKRQSNSIDKGIPIESKETRGWDGNKTYRLRDKESSVDYRYMPDPELPPVVLDVDDIVTSIKEMTITTPEEELAQLMSPPYNIKLRDARILLNDRNLLGYYYDLFSRTSAKNIPSKYPINWCCHEFLGYLAKNNVSFSKDLFPVQQLADLIDCIFQEKVTNNNAKILFEHLLANPAENEGPVTDLITRYELGEVDVTNDSELLAQVDSIIDEVLDTYPAIVKELQGGNKPGSINYLLGQCMRTSAGRIKSKVFESRLKEKLHIIK</sequence>
<dbReference type="InterPro" id="IPR014746">
    <property type="entry name" value="Gln_synth/guanido_kin_cat_dom"/>
</dbReference>
<comment type="subcellular location">
    <subcellularLocation>
        <location evidence="8">Mitochondrion</location>
    </subcellularLocation>
</comment>
<dbReference type="GO" id="GO:0030956">
    <property type="term" value="C:glutamyl-tRNA(Gln) amidotransferase complex"/>
    <property type="evidence" value="ECO:0007669"/>
    <property type="project" value="UniProtKB-UniRule"/>
</dbReference>
<dbReference type="GO" id="GO:0005524">
    <property type="term" value="F:ATP binding"/>
    <property type="evidence" value="ECO:0007669"/>
    <property type="project" value="UniProtKB-KW"/>
</dbReference>
<dbReference type="GO" id="GO:0005739">
    <property type="term" value="C:mitochondrion"/>
    <property type="evidence" value="ECO:0007669"/>
    <property type="project" value="UniProtKB-SubCell"/>
</dbReference>
<keyword evidence="3 8" id="KW-0547">Nucleotide-binding</keyword>
<feature type="domain" description="Asn/Gln amidotransferase" evidence="9">
    <location>
        <begin position="330"/>
        <end position="488"/>
    </location>
</feature>
<dbReference type="Pfam" id="PF02934">
    <property type="entry name" value="GatB_N"/>
    <property type="match status" value="1"/>
</dbReference>
<dbReference type="InterPro" id="IPR017959">
    <property type="entry name" value="Asn/Gln-tRNA_amidoTrfase_suB/E"/>
</dbReference>
<keyword evidence="2 8" id="KW-0436">Ligase</keyword>
<dbReference type="InterPro" id="IPR004413">
    <property type="entry name" value="GatB"/>
</dbReference>
<dbReference type="SMART" id="SM00845">
    <property type="entry name" value="GatB_Yqey"/>
    <property type="match status" value="1"/>
</dbReference>
<evidence type="ECO:0000256" key="2">
    <source>
        <dbReference type="ARBA" id="ARBA00022598"/>
    </source>
</evidence>
<evidence type="ECO:0000256" key="1">
    <source>
        <dbReference type="ARBA" id="ARBA00005306"/>
    </source>
</evidence>
<dbReference type="GO" id="GO:0032543">
    <property type="term" value="P:mitochondrial translation"/>
    <property type="evidence" value="ECO:0007669"/>
    <property type="project" value="UniProtKB-UniRule"/>
</dbReference>
<evidence type="ECO:0000256" key="5">
    <source>
        <dbReference type="ARBA" id="ARBA00022917"/>
    </source>
</evidence>
<gene>
    <name evidence="8 10" type="primary">PET112</name>
    <name evidence="10" type="ORF">ATY40_BA7504611</name>
</gene>
<dbReference type="NCBIfam" id="TIGR00133">
    <property type="entry name" value="gatB"/>
    <property type="match status" value="1"/>
</dbReference>